<reference evidence="1" key="1">
    <citation type="submission" date="2019-04" db="EMBL/GenBank/DDBJ databases">
        <title>Microbes associate with the intestines of laboratory mice.</title>
        <authorList>
            <person name="Navarre W."/>
            <person name="Wong E."/>
            <person name="Huang K.C."/>
            <person name="Tropini C."/>
            <person name="Ng K."/>
            <person name="Yu B."/>
        </authorList>
    </citation>
    <scope>NUCLEOTIDE SEQUENCE</scope>
    <source>
        <strain evidence="1">NM86_A22</strain>
    </source>
</reference>
<protein>
    <submittedName>
        <fullName evidence="1">Uncharacterized protein</fullName>
    </submittedName>
</protein>
<evidence type="ECO:0000313" key="2">
    <source>
        <dbReference type="Proteomes" id="UP000305401"/>
    </source>
</evidence>
<evidence type="ECO:0000313" key="1">
    <source>
        <dbReference type="EMBL" id="THG53804.1"/>
    </source>
</evidence>
<gene>
    <name evidence="1" type="ORF">E5990_04030</name>
</gene>
<sequence length="353" mass="39879">MLKKQINKIISSLTGAALCAVSVGLTLQSCQDMVYDGLDPCKHGVTLRFVYDYNMEFANAFPSQVDCLTLYVYNENGEYVTTRTVTGPELADEDYRMTLDLESGSYHFVAYGGLACDKATFSITDEPGQTSIDTDRRVEIDRQRVLSAEPGKRKLHDMFFGDLTLATADSYARGTVKMMKNTNNIRIVLQQENGGTVDVNEFEFEITDNNSLFNHDNLLITENIAPLSYTPWTTGQKQTGVSIVGNSVVPVPVVVAYAELSTSRLMSKSATRLVIRRKADKQAIVDFPLIKYLELLCSDYYKEPPYNIKDGQEYLDRESNYELFFFLSPNQSWINTHIVVNDWIVRINNIDFS</sequence>
<comment type="caution">
    <text evidence="1">The sequence shown here is derived from an EMBL/GenBank/DDBJ whole genome shotgun (WGS) entry which is preliminary data.</text>
</comment>
<proteinExistence type="predicted"/>
<accession>A0AC61S6J5</accession>
<dbReference type="EMBL" id="SSTG01000031">
    <property type="protein sequence ID" value="THG53804.1"/>
    <property type="molecule type" value="Genomic_DNA"/>
</dbReference>
<organism evidence="1 2">
    <name type="scientific">Muribaculum caecicola</name>
    <dbReference type="NCBI Taxonomy" id="3038144"/>
    <lineage>
        <taxon>Bacteria</taxon>
        <taxon>Pseudomonadati</taxon>
        <taxon>Bacteroidota</taxon>
        <taxon>Bacteroidia</taxon>
        <taxon>Bacteroidales</taxon>
        <taxon>Muribaculaceae</taxon>
        <taxon>Muribaculum</taxon>
    </lineage>
</organism>
<name>A0AC61S6J5_9BACT</name>
<dbReference type="Proteomes" id="UP000305401">
    <property type="component" value="Unassembled WGS sequence"/>
</dbReference>
<keyword evidence="2" id="KW-1185">Reference proteome</keyword>